<accession>D5MHS7</accession>
<evidence type="ECO:0000313" key="1">
    <source>
        <dbReference type="EMBL" id="CBE67210.1"/>
    </source>
</evidence>
<organism evidence="1 2">
    <name type="scientific">Methylomirabilis oxygeniifera</name>
    <dbReference type="NCBI Taxonomy" id="671143"/>
    <lineage>
        <taxon>Bacteria</taxon>
        <taxon>Candidatus Methylomirabilota</taxon>
        <taxon>Candidatus Methylomirabilia</taxon>
        <taxon>Candidatus Methylomirabilales</taxon>
        <taxon>Candidatus Methylomirabilaceae</taxon>
        <taxon>Candidatus Methylomirabilis</taxon>
    </lineage>
</organism>
<dbReference type="AlphaFoldDB" id="D5MHS7"/>
<dbReference type="HOGENOM" id="CLU_3286603_0_0_0"/>
<dbReference type="Proteomes" id="UP000006898">
    <property type="component" value="Chromosome"/>
</dbReference>
<dbReference type="KEGG" id="mox:DAMO_0092"/>
<protein>
    <submittedName>
        <fullName evidence="1">Uncharacterized protein</fullName>
    </submittedName>
</protein>
<dbReference type="EMBL" id="FP565575">
    <property type="protein sequence ID" value="CBE67210.1"/>
    <property type="molecule type" value="Genomic_DNA"/>
</dbReference>
<reference evidence="1 2" key="1">
    <citation type="journal article" date="2010" name="Nature">
        <title>Nitrite-driven anaerobic methane oxidation by oxygenic bacteria.</title>
        <authorList>
            <person name="Ettwig K.F."/>
            <person name="Butler M.K."/>
            <person name="Le Paslier D."/>
            <person name="Pelletier E."/>
            <person name="Mangenot S."/>
            <person name="Kuypers M.M.M."/>
            <person name="Schreiber F."/>
            <person name="Dutilh B.E."/>
            <person name="Zedelius J."/>
            <person name="de Beer D."/>
            <person name="Gloerich J."/>
            <person name="Wessels H.J.C.T."/>
            <person name="van Allen T."/>
            <person name="Luesken F."/>
            <person name="Wu M."/>
            <person name="van de Pas-Schoonen K.T."/>
            <person name="Op den Camp H.J.M."/>
            <person name="Janssen-Megens E.M."/>
            <person name="Francoijs K-J."/>
            <person name="Stunnenberg H."/>
            <person name="Weissenbach J."/>
            <person name="Jetten M.S.M."/>
            <person name="Strous M."/>
        </authorList>
    </citation>
    <scope>NUCLEOTIDE SEQUENCE [LARGE SCALE GENOMIC DNA]</scope>
</reference>
<gene>
    <name evidence="1" type="ORF">DAMO_0092</name>
</gene>
<evidence type="ECO:0000313" key="2">
    <source>
        <dbReference type="Proteomes" id="UP000006898"/>
    </source>
</evidence>
<proteinExistence type="predicted"/>
<sequence>MLNSHLQSQVIYLSPLHLLHSEVPESYDYYRNEIACETTV</sequence>
<dbReference type="STRING" id="671143.DAMO_0092"/>
<name>D5MHS7_METO1</name>